<evidence type="ECO:0000256" key="1">
    <source>
        <dbReference type="ARBA" id="ARBA00023002"/>
    </source>
</evidence>
<dbReference type="SMART" id="SM00829">
    <property type="entry name" value="PKS_ER"/>
    <property type="match status" value="1"/>
</dbReference>
<evidence type="ECO:0000313" key="5">
    <source>
        <dbReference type="Proteomes" id="UP000216354"/>
    </source>
</evidence>
<protein>
    <submittedName>
        <fullName evidence="4">NADP-dependent oxidoreductase</fullName>
    </submittedName>
</protein>
<feature type="domain" description="Enoyl reductase (ER)" evidence="3">
    <location>
        <begin position="33"/>
        <end position="351"/>
    </location>
</feature>
<keyword evidence="1" id="KW-0560">Oxidoreductase</keyword>
<gene>
    <name evidence="4" type="ORF">CAL27_17510</name>
</gene>
<evidence type="ECO:0000313" key="4">
    <source>
        <dbReference type="EMBL" id="OZI58492.1"/>
    </source>
</evidence>
<dbReference type="Proteomes" id="UP000216354">
    <property type="component" value="Unassembled WGS sequence"/>
</dbReference>
<dbReference type="Gene3D" id="3.90.180.10">
    <property type="entry name" value="Medium-chain alcohol dehydrogenases, catalytic domain"/>
    <property type="match status" value="1"/>
</dbReference>
<proteinExistence type="predicted"/>
<dbReference type="InterPro" id="IPR036291">
    <property type="entry name" value="NAD(P)-bd_dom_sf"/>
</dbReference>
<evidence type="ECO:0000256" key="2">
    <source>
        <dbReference type="SAM" id="MobiDB-lite"/>
    </source>
</evidence>
<keyword evidence="5" id="KW-1185">Reference proteome</keyword>
<feature type="region of interest" description="Disordered" evidence="2">
    <location>
        <begin position="27"/>
        <end position="46"/>
    </location>
</feature>
<dbReference type="Gene3D" id="3.40.50.720">
    <property type="entry name" value="NAD(P)-binding Rossmann-like Domain"/>
    <property type="match status" value="1"/>
</dbReference>
<dbReference type="InterPro" id="IPR045010">
    <property type="entry name" value="MDR_fam"/>
</dbReference>
<dbReference type="Pfam" id="PF00107">
    <property type="entry name" value="ADH_zinc_N"/>
    <property type="match status" value="1"/>
</dbReference>
<dbReference type="EMBL" id="NEVR01000004">
    <property type="protein sequence ID" value="OZI58492.1"/>
    <property type="molecule type" value="Genomic_DNA"/>
</dbReference>
<dbReference type="PANTHER" id="PTHR43205:SF7">
    <property type="entry name" value="PROSTAGLANDIN REDUCTASE 1"/>
    <property type="match status" value="1"/>
</dbReference>
<accession>A0ABX4EYJ6</accession>
<dbReference type="SUPFAM" id="SSF50129">
    <property type="entry name" value="GroES-like"/>
    <property type="match status" value="1"/>
</dbReference>
<reference evidence="4 5" key="1">
    <citation type="submission" date="2017-05" db="EMBL/GenBank/DDBJ databases">
        <title>Complete and WGS of Bordetella genogroups.</title>
        <authorList>
            <person name="Spilker T."/>
            <person name="Lipuma J."/>
        </authorList>
    </citation>
    <scope>NUCLEOTIDE SEQUENCE [LARGE SCALE GENOMIC DNA]</scope>
    <source>
        <strain evidence="4 5">AU9795</strain>
    </source>
</reference>
<dbReference type="InterPro" id="IPR020843">
    <property type="entry name" value="ER"/>
</dbReference>
<dbReference type="InterPro" id="IPR041694">
    <property type="entry name" value="ADH_N_2"/>
</dbReference>
<organism evidence="4 5">
    <name type="scientific">Bordetella genomosp. 1</name>
    <dbReference type="NCBI Taxonomy" id="1395607"/>
    <lineage>
        <taxon>Bacteria</taxon>
        <taxon>Pseudomonadati</taxon>
        <taxon>Pseudomonadota</taxon>
        <taxon>Betaproteobacteria</taxon>
        <taxon>Burkholderiales</taxon>
        <taxon>Alcaligenaceae</taxon>
        <taxon>Bordetella</taxon>
    </lineage>
</organism>
<dbReference type="InterPro" id="IPR013149">
    <property type="entry name" value="ADH-like_C"/>
</dbReference>
<dbReference type="CDD" id="cd05288">
    <property type="entry name" value="PGDH"/>
    <property type="match status" value="1"/>
</dbReference>
<evidence type="ECO:0000259" key="3">
    <source>
        <dbReference type="SMART" id="SM00829"/>
    </source>
</evidence>
<name>A0ABX4EYJ6_9BORD</name>
<dbReference type="SUPFAM" id="SSF51735">
    <property type="entry name" value="NAD(P)-binding Rossmann-fold domains"/>
    <property type="match status" value="1"/>
</dbReference>
<dbReference type="PANTHER" id="PTHR43205">
    <property type="entry name" value="PROSTAGLANDIN REDUCTASE"/>
    <property type="match status" value="1"/>
</dbReference>
<dbReference type="InterPro" id="IPR011032">
    <property type="entry name" value="GroES-like_sf"/>
</dbReference>
<comment type="caution">
    <text evidence="4">The sequence shown here is derived from an EMBL/GenBank/DDBJ whole genome shotgun (WGS) entry which is preliminary data.</text>
</comment>
<sequence length="360" mass="38296">MRASARRPYPMSSSQSATVNRRIVLARRPTGEPTPEDFRLETEAVPTPGPGQVLLRTVYLSLDPYMRGRMSDAKSYATPVALGGVMVGGTVSRVVASHHPEYPVGDWVLSQAGWQDYSLSDGTGLLSLGAAPERPSYALGVLGMPGYTCYMGLLDIGQPQPGETVVVAAATGAVGSVVAQVARLKGCRVVGIAGGADKCRYAVEELGMDACVDHRGPDLAGALADVVPKGIDVYFENVGGKVFEAVLPLLNPRARVPVCGLISGYNATGTPDGPDRLPQLMRTVLTQRIRMQGFIIMLDYPDQYGAFRRDMAGWIEQGHVKYREDVVEGLQAAPQGLIGLLRGENAGKRIVRVGTDDGSA</sequence>
<dbReference type="Pfam" id="PF16884">
    <property type="entry name" value="ADH_N_2"/>
    <property type="match status" value="1"/>
</dbReference>